<accession>A0A225VAY4</accession>
<dbReference type="InterPro" id="IPR007527">
    <property type="entry name" value="Znf_SWIM"/>
</dbReference>
<comment type="caution">
    <text evidence="3">The sequence shown here is derived from an EMBL/GenBank/DDBJ whole genome shotgun (WGS) entry which is preliminary data.</text>
</comment>
<dbReference type="Proteomes" id="UP000198211">
    <property type="component" value="Unassembled WGS sequence"/>
</dbReference>
<dbReference type="Pfam" id="PF21056">
    <property type="entry name" value="ZSWIM1-3_RNaseH-like"/>
    <property type="match status" value="1"/>
</dbReference>
<reference evidence="4" key="1">
    <citation type="submission" date="2017-03" db="EMBL/GenBank/DDBJ databases">
        <title>Phytopthora megakarya and P. palmivora, two closely related causual agents of cacao black pod achieved similar genome size and gene model numbers by different mechanisms.</title>
        <authorList>
            <person name="Ali S."/>
            <person name="Shao J."/>
            <person name="Larry D.J."/>
            <person name="Kronmiller B."/>
            <person name="Shen D."/>
            <person name="Strem M.D."/>
            <person name="Melnick R.L."/>
            <person name="Guiltinan M.J."/>
            <person name="Tyler B.M."/>
            <person name="Meinhardt L.W."/>
            <person name="Bailey B.A."/>
        </authorList>
    </citation>
    <scope>NUCLEOTIDE SEQUENCE [LARGE SCALE GENOMIC DNA]</scope>
    <source>
        <strain evidence="4">zdho120</strain>
    </source>
</reference>
<protein>
    <submittedName>
        <fullName evidence="3">ABC transporter</fullName>
    </submittedName>
</protein>
<evidence type="ECO:0000313" key="4">
    <source>
        <dbReference type="Proteomes" id="UP000198211"/>
    </source>
</evidence>
<keyword evidence="1" id="KW-0863">Zinc-finger</keyword>
<keyword evidence="1" id="KW-0479">Metal-binding</keyword>
<dbReference type="AlphaFoldDB" id="A0A225VAY4"/>
<dbReference type="InterPro" id="IPR048324">
    <property type="entry name" value="ZSWIM1-3_RNaseH-like"/>
</dbReference>
<name>A0A225VAY4_9STRA</name>
<dbReference type="InterPro" id="IPR052579">
    <property type="entry name" value="Zinc_finger_SWIM"/>
</dbReference>
<dbReference type="STRING" id="4795.A0A225VAY4"/>
<evidence type="ECO:0000313" key="3">
    <source>
        <dbReference type="EMBL" id="OWZ02661.1"/>
    </source>
</evidence>
<dbReference type="PANTHER" id="PTHR31569:SF4">
    <property type="entry name" value="SWIM-TYPE DOMAIN-CONTAINING PROTEIN"/>
    <property type="match status" value="1"/>
</dbReference>
<feature type="domain" description="SWIM-type" evidence="2">
    <location>
        <begin position="314"/>
        <end position="346"/>
    </location>
</feature>
<dbReference type="PANTHER" id="PTHR31569">
    <property type="entry name" value="SWIM-TYPE DOMAIN-CONTAINING PROTEIN"/>
    <property type="match status" value="1"/>
</dbReference>
<evidence type="ECO:0000259" key="2">
    <source>
        <dbReference type="PROSITE" id="PS50966"/>
    </source>
</evidence>
<sequence>MGSDSSGSELPLSGDVSPDFDRVWFDDWESLDAYMAEYLRSTNQKYRVRTSTPASTRNNKIRERAKWSETDLIPEDAGPYYKKYECTHAKDDRKRGKGKRTGHVVRSITHAKDDRKRGKGKRTGHVVRSTNCSAGIAATLMHDERAKRFRVKVTRSVYTHNHKVDPRIFERYASERRVDDEEVLGVVGDKRYITLADKKLTLKDVHNLVQRLKRERRPAATVEDRLEIVLRKFCRSRGNSATVFVDDNNIAQTITLQSQQMRRYFEAFPEVSRHAFDLLKAEYDLVSRGSCFYVVEQVQRVMYELKSPITSHIYHINKESYTCSCTFMRTRLLPCHHVMFLRRHLQKKNTIPVNHINPRWIIDSPANRPVDDSIDSDS</sequence>
<dbReference type="EMBL" id="NBNE01006017">
    <property type="protein sequence ID" value="OWZ02661.1"/>
    <property type="molecule type" value="Genomic_DNA"/>
</dbReference>
<organism evidence="3 4">
    <name type="scientific">Phytophthora megakarya</name>
    <dbReference type="NCBI Taxonomy" id="4795"/>
    <lineage>
        <taxon>Eukaryota</taxon>
        <taxon>Sar</taxon>
        <taxon>Stramenopiles</taxon>
        <taxon>Oomycota</taxon>
        <taxon>Peronosporomycetes</taxon>
        <taxon>Peronosporales</taxon>
        <taxon>Peronosporaceae</taxon>
        <taxon>Phytophthora</taxon>
    </lineage>
</organism>
<gene>
    <name evidence="3" type="ORF">PHMEG_00025738</name>
</gene>
<dbReference type="OrthoDB" id="10277147at2759"/>
<keyword evidence="4" id="KW-1185">Reference proteome</keyword>
<dbReference type="PROSITE" id="PS50966">
    <property type="entry name" value="ZF_SWIM"/>
    <property type="match status" value="1"/>
</dbReference>
<keyword evidence="1" id="KW-0862">Zinc</keyword>
<evidence type="ECO:0000256" key="1">
    <source>
        <dbReference type="PROSITE-ProRule" id="PRU00325"/>
    </source>
</evidence>
<dbReference type="GO" id="GO:0008270">
    <property type="term" value="F:zinc ion binding"/>
    <property type="evidence" value="ECO:0007669"/>
    <property type="project" value="UniProtKB-KW"/>
</dbReference>
<proteinExistence type="predicted"/>